<dbReference type="AlphaFoldDB" id="A0A5B8FHH8"/>
<evidence type="ECO:0000313" key="13">
    <source>
        <dbReference type="Proteomes" id="UP000305888"/>
    </source>
</evidence>
<dbReference type="PROSITE" id="PS51007">
    <property type="entry name" value="CYTC"/>
    <property type="match status" value="1"/>
</dbReference>
<dbReference type="PANTHER" id="PTHR19848">
    <property type="entry name" value="WD40 REPEAT PROTEIN"/>
    <property type="match status" value="1"/>
</dbReference>
<dbReference type="PRINTS" id="PR00604">
    <property type="entry name" value="CYTCHRMECIAB"/>
</dbReference>
<feature type="repeat" description="WD" evidence="8">
    <location>
        <begin position="26"/>
        <end position="58"/>
    </location>
</feature>
<evidence type="ECO:0000256" key="3">
    <source>
        <dbReference type="ARBA" id="ARBA00022617"/>
    </source>
</evidence>
<organism evidence="12 13">
    <name type="scientific">Paroceanicella profunda</name>
    <dbReference type="NCBI Taxonomy" id="2579971"/>
    <lineage>
        <taxon>Bacteria</taxon>
        <taxon>Pseudomonadati</taxon>
        <taxon>Pseudomonadota</taxon>
        <taxon>Alphaproteobacteria</taxon>
        <taxon>Rhodobacterales</taxon>
        <taxon>Paracoccaceae</taxon>
        <taxon>Paroceanicella</taxon>
    </lineage>
</organism>
<dbReference type="CDD" id="cd00200">
    <property type="entry name" value="WD40"/>
    <property type="match status" value="1"/>
</dbReference>
<dbReference type="Pfam" id="PF00400">
    <property type="entry name" value="WD40"/>
    <property type="match status" value="3"/>
</dbReference>
<protein>
    <submittedName>
        <fullName evidence="12">C-type cytochrome</fullName>
    </submittedName>
</protein>
<keyword evidence="4 9" id="KW-0479">Metal-binding</keyword>
<gene>
    <name evidence="12" type="ORF">FDP22_11965</name>
</gene>
<evidence type="ECO:0000256" key="1">
    <source>
        <dbReference type="ARBA" id="ARBA00022448"/>
    </source>
</evidence>
<keyword evidence="10" id="KW-0732">Signal</keyword>
<sequence length="431" mass="44668">MIPACRALAALLVGLVAQAGAAQTALTGHGGPVKGLSRAGELILSASFDNSVGLWSLSGAHLRWLEGHAAAVNVAIGAGPGRLLSGGDDFDIIAWDTETGTALRHFTGHKGKVMGLALSPDGRRFASASWDGAVGLWDIDTGRLLGLEQAGSGAVNAVAFAGPDRLYSASADGTLRRWELGPEGLEPRRDVLRGGFGINVLVPGPGWLAYGTVDGHIGAIDLASEAPLAELALERTPVLALAATPSGALLAAGDGQGAITLVRTSDWTPLRAIPASGSGGPIWALAFLDETRLVAAGLAAHAVIWPVDGPAGPLFPGGAGPRFKVDAAGVSNGERQFARKCSVCHTLTPQDARRAGPSLHRIFGRKAGTLPGYGYSEALGSSDIIWSPETLDRLFDLGPEHYTPGSKMPMQRITRAQDRTDLIDYLRDATR</sequence>
<dbReference type="SUPFAM" id="SSF50978">
    <property type="entry name" value="WD40 repeat-like"/>
    <property type="match status" value="1"/>
</dbReference>
<dbReference type="InterPro" id="IPR009056">
    <property type="entry name" value="Cyt_c-like_dom"/>
</dbReference>
<dbReference type="SMART" id="SM00320">
    <property type="entry name" value="WD40"/>
    <property type="match status" value="6"/>
</dbReference>
<dbReference type="Pfam" id="PF00034">
    <property type="entry name" value="Cytochrom_C"/>
    <property type="match status" value="1"/>
</dbReference>
<evidence type="ECO:0000256" key="2">
    <source>
        <dbReference type="ARBA" id="ARBA00022574"/>
    </source>
</evidence>
<dbReference type="PROSITE" id="PS50294">
    <property type="entry name" value="WD_REPEATS_REGION"/>
    <property type="match status" value="1"/>
</dbReference>
<feature type="signal peptide" evidence="10">
    <location>
        <begin position="1"/>
        <end position="21"/>
    </location>
</feature>
<evidence type="ECO:0000256" key="4">
    <source>
        <dbReference type="ARBA" id="ARBA00022723"/>
    </source>
</evidence>
<feature type="repeat" description="WD" evidence="8">
    <location>
        <begin position="106"/>
        <end position="147"/>
    </location>
</feature>
<dbReference type="Proteomes" id="UP000305888">
    <property type="component" value="Chromosome"/>
</dbReference>
<keyword evidence="6" id="KW-0249">Electron transport</keyword>
<keyword evidence="7 9" id="KW-0408">Iron</keyword>
<dbReference type="InterPro" id="IPR001680">
    <property type="entry name" value="WD40_rpt"/>
</dbReference>
<proteinExistence type="predicted"/>
<dbReference type="OrthoDB" id="9805828at2"/>
<dbReference type="KEGG" id="ppru:FDP22_11965"/>
<keyword evidence="3 9" id="KW-0349">Heme</keyword>
<dbReference type="InterPro" id="IPR036909">
    <property type="entry name" value="Cyt_c-like_dom_sf"/>
</dbReference>
<dbReference type="PRINTS" id="PR00320">
    <property type="entry name" value="GPROTEINBRPT"/>
</dbReference>
<evidence type="ECO:0000256" key="8">
    <source>
        <dbReference type="PROSITE-ProRule" id="PRU00221"/>
    </source>
</evidence>
<dbReference type="InterPro" id="IPR015943">
    <property type="entry name" value="WD40/YVTN_repeat-like_dom_sf"/>
</dbReference>
<keyword evidence="13" id="KW-1185">Reference proteome</keyword>
<evidence type="ECO:0000256" key="7">
    <source>
        <dbReference type="ARBA" id="ARBA00023004"/>
    </source>
</evidence>
<evidence type="ECO:0000313" key="12">
    <source>
        <dbReference type="EMBL" id="QDL92431.1"/>
    </source>
</evidence>
<dbReference type="GO" id="GO:0020037">
    <property type="term" value="F:heme binding"/>
    <property type="evidence" value="ECO:0007669"/>
    <property type="project" value="InterPro"/>
</dbReference>
<dbReference type="Gene3D" id="1.10.760.10">
    <property type="entry name" value="Cytochrome c-like domain"/>
    <property type="match status" value="1"/>
</dbReference>
<feature type="domain" description="Cytochrome c" evidence="11">
    <location>
        <begin position="328"/>
        <end position="430"/>
    </location>
</feature>
<evidence type="ECO:0000259" key="11">
    <source>
        <dbReference type="PROSITE" id="PS51007"/>
    </source>
</evidence>
<keyword evidence="1" id="KW-0813">Transport</keyword>
<evidence type="ECO:0000256" key="5">
    <source>
        <dbReference type="ARBA" id="ARBA00022737"/>
    </source>
</evidence>
<dbReference type="GO" id="GO:0009055">
    <property type="term" value="F:electron transfer activity"/>
    <property type="evidence" value="ECO:0007669"/>
    <property type="project" value="InterPro"/>
</dbReference>
<dbReference type="RefSeq" id="WP_138573255.1">
    <property type="nucleotide sequence ID" value="NZ_CP040818.1"/>
</dbReference>
<dbReference type="GO" id="GO:0046872">
    <property type="term" value="F:metal ion binding"/>
    <property type="evidence" value="ECO:0007669"/>
    <property type="project" value="UniProtKB-KW"/>
</dbReference>
<name>A0A5B8FHH8_9RHOB</name>
<dbReference type="SUPFAM" id="SSF46626">
    <property type="entry name" value="Cytochrome c"/>
    <property type="match status" value="1"/>
</dbReference>
<reference evidence="12 13" key="1">
    <citation type="submission" date="2019-06" db="EMBL/GenBank/DDBJ databases">
        <title>Genome sequence of Rhodobacteraceae bacterium D4M1.</title>
        <authorList>
            <person name="Cao J."/>
        </authorList>
    </citation>
    <scope>NUCLEOTIDE SEQUENCE [LARGE SCALE GENOMIC DNA]</scope>
    <source>
        <strain evidence="12 13">D4M1</strain>
    </source>
</reference>
<dbReference type="InterPro" id="IPR020472">
    <property type="entry name" value="WD40_PAC1"/>
</dbReference>
<dbReference type="InterPro" id="IPR002327">
    <property type="entry name" value="Cyt_c_1A/1B"/>
</dbReference>
<dbReference type="PANTHER" id="PTHR19848:SF8">
    <property type="entry name" value="F-BOX AND WD REPEAT DOMAIN CONTAINING 7"/>
    <property type="match status" value="1"/>
</dbReference>
<accession>A0A5B8FHH8</accession>
<evidence type="ECO:0000256" key="9">
    <source>
        <dbReference type="PROSITE-ProRule" id="PRU00433"/>
    </source>
</evidence>
<keyword evidence="2 8" id="KW-0853">WD repeat</keyword>
<dbReference type="PROSITE" id="PS50082">
    <property type="entry name" value="WD_REPEATS_2"/>
    <property type="match status" value="2"/>
</dbReference>
<feature type="chain" id="PRO_5023023303" evidence="10">
    <location>
        <begin position="22"/>
        <end position="431"/>
    </location>
</feature>
<dbReference type="EMBL" id="CP040818">
    <property type="protein sequence ID" value="QDL92431.1"/>
    <property type="molecule type" value="Genomic_DNA"/>
</dbReference>
<evidence type="ECO:0000256" key="6">
    <source>
        <dbReference type="ARBA" id="ARBA00022982"/>
    </source>
</evidence>
<evidence type="ECO:0000256" key="10">
    <source>
        <dbReference type="SAM" id="SignalP"/>
    </source>
</evidence>
<dbReference type="InterPro" id="IPR036322">
    <property type="entry name" value="WD40_repeat_dom_sf"/>
</dbReference>
<dbReference type="Gene3D" id="2.130.10.10">
    <property type="entry name" value="YVTN repeat-like/Quinoprotein amine dehydrogenase"/>
    <property type="match status" value="2"/>
</dbReference>
<keyword evidence="5" id="KW-0677">Repeat</keyword>